<dbReference type="SUPFAM" id="SSF56436">
    <property type="entry name" value="C-type lectin-like"/>
    <property type="match status" value="1"/>
</dbReference>
<feature type="signal peptide" evidence="2">
    <location>
        <begin position="1"/>
        <end position="19"/>
    </location>
</feature>
<dbReference type="SMART" id="SM00034">
    <property type="entry name" value="CLECT"/>
    <property type="match status" value="1"/>
</dbReference>
<evidence type="ECO:0000256" key="2">
    <source>
        <dbReference type="SAM" id="SignalP"/>
    </source>
</evidence>
<dbReference type="Pfam" id="PF00059">
    <property type="entry name" value="Lectin_C"/>
    <property type="match status" value="1"/>
</dbReference>
<evidence type="ECO:0000259" key="3">
    <source>
        <dbReference type="PROSITE" id="PS50041"/>
    </source>
</evidence>
<protein>
    <recommendedName>
        <fullName evidence="3">C-type lectin domain-containing protein</fullName>
    </recommendedName>
</protein>
<dbReference type="Proteomes" id="UP001381693">
    <property type="component" value="Unassembled WGS sequence"/>
</dbReference>
<gene>
    <name evidence="4" type="ORF">SK128_018388</name>
</gene>
<sequence>MLSKGTFLIIGCYVVAVSSTFENSLTLTGCQRGPGCSQCPQDRYTNDGYGEMLCCPGCAKALLYYGDTPDHWCVCYVEPQDDSSNSRTIKFPTGNSRFSSSSSHNDRPTSSFVFSSDNPQLDFGGATDEHIRDAMFILNGNRGGEVSLAVHEALTLMASTIETLNARITRLEDIIFHAGLGHGHVTDRLGAAVTSPGGQSSEVQGMVPPPIPPSSEEPCPGVNFTRVGEKCYHVSVWRDHRAIWEEASKACENMNAKLAEPVESSSFIALTQYLSLAASTTGYSYWIGAFYPGVSWLWSYAGEKVTLNPSYWTGVDANNKRVDPGDTASGRCLSFSYLQRASNYFYGAAECGYEKYYVCEQIPTNF</sequence>
<keyword evidence="5" id="KW-1185">Reference proteome</keyword>
<proteinExistence type="predicted"/>
<organism evidence="4 5">
    <name type="scientific">Halocaridina rubra</name>
    <name type="common">Hawaiian red shrimp</name>
    <dbReference type="NCBI Taxonomy" id="373956"/>
    <lineage>
        <taxon>Eukaryota</taxon>
        <taxon>Metazoa</taxon>
        <taxon>Ecdysozoa</taxon>
        <taxon>Arthropoda</taxon>
        <taxon>Crustacea</taxon>
        <taxon>Multicrustacea</taxon>
        <taxon>Malacostraca</taxon>
        <taxon>Eumalacostraca</taxon>
        <taxon>Eucarida</taxon>
        <taxon>Decapoda</taxon>
        <taxon>Pleocyemata</taxon>
        <taxon>Caridea</taxon>
        <taxon>Atyoidea</taxon>
        <taxon>Atyidae</taxon>
        <taxon>Halocaridina</taxon>
    </lineage>
</organism>
<accession>A0AAN9A243</accession>
<dbReference type="InterPro" id="IPR016186">
    <property type="entry name" value="C-type_lectin-like/link_sf"/>
</dbReference>
<feature type="compositionally biased region" description="Polar residues" evidence="1">
    <location>
        <begin position="82"/>
        <end position="98"/>
    </location>
</feature>
<reference evidence="4 5" key="1">
    <citation type="submission" date="2023-11" db="EMBL/GenBank/DDBJ databases">
        <title>Halocaridina rubra genome assembly.</title>
        <authorList>
            <person name="Smith C."/>
        </authorList>
    </citation>
    <scope>NUCLEOTIDE SEQUENCE [LARGE SCALE GENOMIC DNA]</scope>
    <source>
        <strain evidence="4">EP-1</strain>
        <tissue evidence="4">Whole</tissue>
    </source>
</reference>
<keyword evidence="2" id="KW-0732">Signal</keyword>
<comment type="caution">
    <text evidence="4">The sequence shown here is derived from an EMBL/GenBank/DDBJ whole genome shotgun (WGS) entry which is preliminary data.</text>
</comment>
<feature type="chain" id="PRO_5043002697" description="C-type lectin domain-containing protein" evidence="2">
    <location>
        <begin position="20"/>
        <end position="366"/>
    </location>
</feature>
<dbReference type="InterPro" id="IPR001304">
    <property type="entry name" value="C-type_lectin-like"/>
</dbReference>
<evidence type="ECO:0000313" key="5">
    <source>
        <dbReference type="Proteomes" id="UP001381693"/>
    </source>
</evidence>
<name>A0AAN9A243_HALRR</name>
<evidence type="ECO:0000313" key="4">
    <source>
        <dbReference type="EMBL" id="KAK7069580.1"/>
    </source>
</evidence>
<dbReference type="AlphaFoldDB" id="A0AAN9A243"/>
<dbReference type="CDD" id="cd00037">
    <property type="entry name" value="CLECT"/>
    <property type="match status" value="1"/>
</dbReference>
<dbReference type="Gene3D" id="3.10.100.10">
    <property type="entry name" value="Mannose-Binding Protein A, subunit A"/>
    <property type="match status" value="1"/>
</dbReference>
<dbReference type="PROSITE" id="PS50041">
    <property type="entry name" value="C_TYPE_LECTIN_2"/>
    <property type="match status" value="1"/>
</dbReference>
<dbReference type="InterPro" id="IPR016187">
    <property type="entry name" value="CTDL_fold"/>
</dbReference>
<evidence type="ECO:0000256" key="1">
    <source>
        <dbReference type="SAM" id="MobiDB-lite"/>
    </source>
</evidence>
<feature type="domain" description="C-type lectin" evidence="3">
    <location>
        <begin position="227"/>
        <end position="360"/>
    </location>
</feature>
<feature type="region of interest" description="Disordered" evidence="1">
    <location>
        <begin position="80"/>
        <end position="116"/>
    </location>
</feature>
<dbReference type="EMBL" id="JAXCGZ010016097">
    <property type="protein sequence ID" value="KAK7069580.1"/>
    <property type="molecule type" value="Genomic_DNA"/>
</dbReference>